<dbReference type="GO" id="GO:0046513">
    <property type="term" value="P:ceramide biosynthetic process"/>
    <property type="evidence" value="ECO:0007669"/>
    <property type="project" value="TreeGrafter"/>
</dbReference>
<dbReference type="EMBL" id="PKFO01000001">
    <property type="protein sequence ID" value="PVH19324.1"/>
    <property type="molecule type" value="Genomic_DNA"/>
</dbReference>
<comment type="pathway">
    <text evidence="3">Sphingolipid metabolism.</text>
</comment>
<feature type="transmembrane region" description="Helical" evidence="11">
    <location>
        <begin position="297"/>
        <end position="325"/>
    </location>
</feature>
<feature type="transmembrane region" description="Helical" evidence="11">
    <location>
        <begin position="97"/>
        <end position="118"/>
    </location>
</feature>
<comment type="cofactor">
    <cofactor evidence="1">
        <name>pyridoxal 5'-phosphate</name>
        <dbReference type="ChEBI" id="CHEBI:597326"/>
    </cofactor>
</comment>
<comment type="similarity">
    <text evidence="4">Belongs to the class-II pyridoxal-phosphate-dependent aminotransferase family.</text>
</comment>
<dbReference type="GO" id="GO:0046512">
    <property type="term" value="P:sphingosine biosynthetic process"/>
    <property type="evidence" value="ECO:0007669"/>
    <property type="project" value="TreeGrafter"/>
</dbReference>
<dbReference type="GO" id="GO:0005783">
    <property type="term" value="C:endoplasmic reticulum"/>
    <property type="evidence" value="ECO:0007669"/>
    <property type="project" value="TreeGrafter"/>
</dbReference>
<dbReference type="RefSeq" id="XP_025340264.1">
    <property type="nucleotide sequence ID" value="XM_025485333.1"/>
</dbReference>
<evidence type="ECO:0000256" key="9">
    <source>
        <dbReference type="ARBA" id="ARBA00023098"/>
    </source>
</evidence>
<sequence>MVEESTPRSLSPTRNIAEALINAIAEQSEYAEDHQITWDRFGSLSAYVCSFYGFSTMFLAFILNRTAIFATARSNSRPRPQQIHNRGFLGATSREDWPFALCTMLLRLSAVAGLAFAMRNVLVVLRIMKENAQDQSALPTLVRLIPDDWFLYDPVKYATDKYMSMSPTEVRFGPTSSMLWPVYLAASYSEFIEVFVSSISGKTPKIGRAITILELSVSLQEVSSGFYFLREYTAAKRPTEQVLMVCMFSLTDHILQHLGSLLYGRKYRLIPSSIVSVLFISYHWRCLRNGSWFYFPVVIISAYTSLLFLWAVIISCALIFILAIIAKGSKYEELQFASYFSSSEEGSEFFSKHIGCSFDDDFFSFSSKLSLFAITSAGRSSYITEYNYVTGAQSTWVEQSITDKLVSIFGAGSLTKDADSVRSGKVLAYLKENRMSGYGNLVEKPPLRLISRTKDEKFNFKLQGAWKQRWYYLSESAVRFYQLLKSLIVNSFAFYLVPRLFRKYILRRPINLWGSNDETEEEFRIRQSRAPKFVQPFIKKREPVKDPAPKFNINEVPEDQLVTQYSCILQEYDLDEEDESPDFILEVEDGSDLESDSDLESVDLTQGIITRSNRAVTQATPFTSALGELITSENLLDMLQGDADLLTRHLNYDYAKDGIMTRSRYRARNKPGVHEAEELLDLILTKRAKQEHKAPRQGDNEIDKDDEDYDLDARLACVIFNMSTIETVTATATAIPPTAELLEAAFRKYVLRYLDLLDRVPGGAVLLRYIKSSYRDDPIRSLIEFSLVIFAATYFFSSKKKENRSDFLKLSKREVDELIEEWQPAPLVEPVTEAEKWRVDDLVVKGENSSHISILQHPEIPSAVNLASSDFLNLNPDQRMKDAARHTINTAGVGACGPPNFYGTQDAHVRLEEDLARYLNTDSAILYGQDLVTAGSVIPAFLKRGDLAVVDSGVNQAIQKALIVSRCDIEWYNHNDIDHLEQVLNELQPVLKNQKPLRRRFIITEGLFAYSGELAKLPAIVALKNKYKYRLFLDETMSIGTIGKLGRGVCEHFDIDRDEVSITIGSLANTFSSSGGFCAGVEPMIQHQRINSNAYVFSAALPPYSARVASEAIKLISEEVTSDGESVLLSTLHKNLNFTYLKLQDNFANSKYLEVSSSKWSPIIHLGFKNGYREALEFPQIYGNNTLLTTGKPSKKQNPFNVNYTLESYMLQKIINTVLAKDHALLNRTKIIYEQENLPVKSPKLLIHVNAGVSQEELESVVDDLPSIVDNICSKIESPADLEKLYNEMISQ</sequence>
<feature type="domain" description="Aminotransferase class I/classII large" evidence="12">
    <location>
        <begin position="864"/>
        <end position="1119"/>
    </location>
</feature>
<feature type="transmembrane region" description="Helical" evidence="11">
    <location>
        <begin position="44"/>
        <end position="63"/>
    </location>
</feature>
<dbReference type="Gene3D" id="3.40.640.10">
    <property type="entry name" value="Type I PLP-dependent aspartate aminotransferase-like (Major domain)"/>
    <property type="match status" value="1"/>
</dbReference>
<proteinExistence type="inferred from homology"/>
<gene>
    <name evidence="13" type="ORF">CXQ85_001631</name>
</gene>
<dbReference type="SUPFAM" id="SSF53383">
    <property type="entry name" value="PLP-dependent transferases"/>
    <property type="match status" value="1"/>
</dbReference>
<dbReference type="GO" id="GO:0030170">
    <property type="term" value="F:pyridoxal phosphate binding"/>
    <property type="evidence" value="ECO:0007669"/>
    <property type="project" value="InterPro"/>
</dbReference>
<evidence type="ECO:0000256" key="1">
    <source>
        <dbReference type="ARBA" id="ARBA00001933"/>
    </source>
</evidence>
<dbReference type="OrthoDB" id="3168162at2759"/>
<keyword evidence="6" id="KW-0808">Transferase</keyword>
<dbReference type="InterPro" id="IPR015421">
    <property type="entry name" value="PyrdxlP-dep_Trfase_major"/>
</dbReference>
<evidence type="ECO:0000256" key="11">
    <source>
        <dbReference type="SAM" id="Phobius"/>
    </source>
</evidence>
<keyword evidence="11" id="KW-0812">Transmembrane</keyword>
<dbReference type="VEuPathDB" id="FungiDB:CXQ85_001631"/>
<evidence type="ECO:0000256" key="5">
    <source>
        <dbReference type="ARBA" id="ARBA00013220"/>
    </source>
</evidence>
<dbReference type="InterPro" id="IPR050087">
    <property type="entry name" value="AON_synthase_class-II"/>
</dbReference>
<evidence type="ECO:0000256" key="6">
    <source>
        <dbReference type="ARBA" id="ARBA00022679"/>
    </source>
</evidence>
<name>A0A2V1ANP5_9ASCO</name>
<dbReference type="STRING" id="45357.A0A2V1ANP5"/>
<reference evidence="13 14" key="1">
    <citation type="submission" date="2017-12" db="EMBL/GenBank/DDBJ databases">
        <title>Genome Sequence of a Multidrug-Resistant Candida haemulonii Isolate from a Patient with Chronic Leg Ulcers in Israel.</title>
        <authorList>
            <person name="Chow N.A."/>
            <person name="Gade L."/>
            <person name="Batra D."/>
            <person name="Rowe L.A."/>
            <person name="Ben-Ami R."/>
            <person name="Loparev V.N."/>
            <person name="Litvintseva A.P."/>
        </authorList>
    </citation>
    <scope>NUCLEOTIDE SEQUENCE [LARGE SCALE GENOMIC DNA]</scope>
    <source>
        <strain evidence="13 14">B11899</strain>
    </source>
</reference>
<evidence type="ECO:0000256" key="10">
    <source>
        <dbReference type="ARBA" id="ARBA00023315"/>
    </source>
</evidence>
<evidence type="ECO:0000256" key="4">
    <source>
        <dbReference type="ARBA" id="ARBA00008392"/>
    </source>
</evidence>
<dbReference type="InterPro" id="IPR015422">
    <property type="entry name" value="PyrdxlP-dep_Trfase_small"/>
</dbReference>
<keyword evidence="9" id="KW-0443">Lipid metabolism</keyword>
<dbReference type="Pfam" id="PF00155">
    <property type="entry name" value="Aminotran_1_2"/>
    <property type="match status" value="1"/>
</dbReference>
<keyword evidence="10" id="KW-0012">Acyltransferase</keyword>
<protein>
    <recommendedName>
        <fullName evidence="5">serine C-palmitoyltransferase</fullName>
        <ecNumber evidence="5">2.3.1.50</ecNumber>
    </recommendedName>
</protein>
<dbReference type="GO" id="GO:0016020">
    <property type="term" value="C:membrane"/>
    <property type="evidence" value="ECO:0007669"/>
    <property type="project" value="GOC"/>
</dbReference>
<evidence type="ECO:0000313" key="13">
    <source>
        <dbReference type="EMBL" id="PVH19324.1"/>
    </source>
</evidence>
<keyword evidence="11" id="KW-0472">Membrane</keyword>
<dbReference type="GO" id="GO:0004758">
    <property type="term" value="F:serine C-palmitoyltransferase activity"/>
    <property type="evidence" value="ECO:0007669"/>
    <property type="project" value="TreeGrafter"/>
</dbReference>
<evidence type="ECO:0000256" key="7">
    <source>
        <dbReference type="ARBA" id="ARBA00022898"/>
    </source>
</evidence>
<evidence type="ECO:0000256" key="2">
    <source>
        <dbReference type="ARBA" id="ARBA00004760"/>
    </source>
</evidence>
<keyword evidence="8" id="KW-0746">Sphingolipid metabolism</keyword>
<dbReference type="Gene3D" id="3.90.1150.10">
    <property type="entry name" value="Aspartate Aminotransferase, domain 1"/>
    <property type="match status" value="1"/>
</dbReference>
<evidence type="ECO:0000259" key="12">
    <source>
        <dbReference type="Pfam" id="PF00155"/>
    </source>
</evidence>
<dbReference type="PANTHER" id="PTHR13693:SF2">
    <property type="entry name" value="SERINE PALMITOYLTRANSFERASE 1"/>
    <property type="match status" value="1"/>
</dbReference>
<comment type="caution">
    <text evidence="13">The sequence shown here is derived from an EMBL/GenBank/DDBJ whole genome shotgun (WGS) entry which is preliminary data.</text>
</comment>
<evidence type="ECO:0000256" key="8">
    <source>
        <dbReference type="ARBA" id="ARBA00022919"/>
    </source>
</evidence>
<comment type="pathway">
    <text evidence="2">Lipid metabolism; sphingolipid metabolism.</text>
</comment>
<dbReference type="InterPro" id="IPR004839">
    <property type="entry name" value="Aminotransferase_I/II_large"/>
</dbReference>
<keyword evidence="14" id="KW-1185">Reference proteome</keyword>
<dbReference type="InterPro" id="IPR015424">
    <property type="entry name" value="PyrdxlP-dep_Trfase"/>
</dbReference>
<evidence type="ECO:0000313" key="14">
    <source>
        <dbReference type="Proteomes" id="UP000244309"/>
    </source>
</evidence>
<dbReference type="Proteomes" id="UP000244309">
    <property type="component" value="Unassembled WGS sequence"/>
</dbReference>
<accession>A0A2V1ANP5</accession>
<dbReference type="EC" id="2.3.1.50" evidence="5"/>
<dbReference type="PANTHER" id="PTHR13693">
    <property type="entry name" value="CLASS II AMINOTRANSFERASE/8-AMINO-7-OXONONANOATE SYNTHASE"/>
    <property type="match status" value="1"/>
</dbReference>
<evidence type="ECO:0000256" key="3">
    <source>
        <dbReference type="ARBA" id="ARBA00004991"/>
    </source>
</evidence>
<keyword evidence="11" id="KW-1133">Transmembrane helix</keyword>
<keyword evidence="7" id="KW-0663">Pyridoxal phosphate</keyword>
<organism evidence="13 14">
    <name type="scientific">Candidozyma haemuli</name>
    <dbReference type="NCBI Taxonomy" id="45357"/>
    <lineage>
        <taxon>Eukaryota</taxon>
        <taxon>Fungi</taxon>
        <taxon>Dikarya</taxon>
        <taxon>Ascomycota</taxon>
        <taxon>Saccharomycotina</taxon>
        <taxon>Pichiomycetes</taxon>
        <taxon>Metschnikowiaceae</taxon>
        <taxon>Candidozyma</taxon>
    </lineage>
</organism>
<dbReference type="GeneID" id="37006962"/>